<organism evidence="1 2">
    <name type="scientific">Pseudomonas fluorescens</name>
    <dbReference type="NCBI Taxonomy" id="294"/>
    <lineage>
        <taxon>Bacteria</taxon>
        <taxon>Pseudomonadati</taxon>
        <taxon>Pseudomonadota</taxon>
        <taxon>Gammaproteobacteria</taxon>
        <taxon>Pseudomonadales</taxon>
        <taxon>Pseudomonadaceae</taxon>
        <taxon>Pseudomonas</taxon>
    </lineage>
</organism>
<reference evidence="1 2" key="1">
    <citation type="submission" date="2015-05" db="EMBL/GenBank/DDBJ databases">
        <title>A genomic and transcriptomic approach to investigate the blue pigment phenotype in Pseudomonas fluorescens.</title>
        <authorList>
            <person name="Andreani N.A."/>
            <person name="Cardazzo B."/>
        </authorList>
    </citation>
    <scope>NUCLEOTIDE SEQUENCE [LARGE SCALE GENOMIC DNA]</scope>
    <source>
        <strain evidence="1 2">Ps_22</strain>
    </source>
</reference>
<dbReference type="Proteomes" id="UP000061348">
    <property type="component" value="Unassembled WGS sequence"/>
</dbReference>
<evidence type="ECO:0000313" key="1">
    <source>
        <dbReference type="EMBL" id="KWV89114.1"/>
    </source>
</evidence>
<sequence length="518" mass="57692">MPGIGHFVAGQVANKVRLAHQLEQITNTRRQAPLMFGQACAVSRQARHRVRGQRRHAFFRGTGFEQLGELLQALVDHGDVFVEVHQYAEHLLEVRVGVLQGVIQLARADDDHLDLQGNHLRVEGHGGQAAEFAQRRFHLQLARLQGTFERIPHKRLAEHFFGFQDQETAVGAVQRAGTQLAIGGVERALVGAVFDTAEQVVVGRVRFKHHRRATVDRVAHYQARAVLLLEQLARLGVGLGVVHQLLDHGFEQVHLHGLQVATDARIFCVFFRQWRQQRLQRQGDGFFVELAQLVVGLALPLRQAGQLFVEAFFQLGDIGVEALAIGLRQLRKLGFVQRLAVEHRRKGDIGAVAVQRHVFFQGQALDHVQRLVVALVERPVDGAFTLLISRVLEHRREGGDQVIDQAVDIGNKRRGGATWQFQGAGLAGLIEIIHINPVRRGLQALAFGFEVAFDERKAAGARLAHDKHVVTGAWHGHAELQGFNRTFLAKHTAKGLQIIGGREAELFSGERASQRFGR</sequence>
<accession>A0A125QIY3</accession>
<proteinExistence type="predicted"/>
<dbReference type="AlphaFoldDB" id="A0A125QIY3"/>
<protein>
    <submittedName>
        <fullName evidence="1">Uncharacterized protein</fullName>
    </submittedName>
</protein>
<name>A0A125QIY3_PSEFL</name>
<comment type="caution">
    <text evidence="1">The sequence shown here is derived from an EMBL/GenBank/DDBJ whole genome shotgun (WGS) entry which is preliminary data.</text>
</comment>
<dbReference type="EMBL" id="LCYA01000052">
    <property type="protein sequence ID" value="KWV89114.1"/>
    <property type="molecule type" value="Genomic_DNA"/>
</dbReference>
<gene>
    <name evidence="1" type="ORF">PFLmoz3_02013</name>
</gene>
<evidence type="ECO:0000313" key="2">
    <source>
        <dbReference type="Proteomes" id="UP000061348"/>
    </source>
</evidence>